<keyword evidence="2" id="KW-0472">Membrane</keyword>
<feature type="compositionally biased region" description="Polar residues" evidence="1">
    <location>
        <begin position="88"/>
        <end position="100"/>
    </location>
</feature>
<reference evidence="3" key="2">
    <citation type="journal article" date="2021" name="PeerJ">
        <title>Extensive microbial diversity within the chicken gut microbiome revealed by metagenomics and culture.</title>
        <authorList>
            <person name="Gilroy R."/>
            <person name="Ravi A."/>
            <person name="Getino M."/>
            <person name="Pursley I."/>
            <person name="Horton D.L."/>
            <person name="Alikhan N.F."/>
            <person name="Baker D."/>
            <person name="Gharbi K."/>
            <person name="Hall N."/>
            <person name="Watson M."/>
            <person name="Adriaenssens E.M."/>
            <person name="Foster-Nyarko E."/>
            <person name="Jarju S."/>
            <person name="Secka A."/>
            <person name="Antonio M."/>
            <person name="Oren A."/>
            <person name="Chaudhuri R.R."/>
            <person name="La Ragione R."/>
            <person name="Hildebrand F."/>
            <person name="Pallen M.J."/>
        </authorList>
    </citation>
    <scope>NUCLEOTIDE SEQUENCE</scope>
    <source>
        <strain evidence="3">B2-22910</strain>
    </source>
</reference>
<evidence type="ECO:0000256" key="1">
    <source>
        <dbReference type="SAM" id="MobiDB-lite"/>
    </source>
</evidence>
<gene>
    <name evidence="3" type="ORF">IAB82_05810</name>
</gene>
<accession>A0A9D9IGX8</accession>
<keyword evidence="2" id="KW-0812">Transmembrane</keyword>
<name>A0A9D9IGX8_9BACT</name>
<organism evidence="3 4">
    <name type="scientific">Candidatus Cryptobacteroides faecavium</name>
    <dbReference type="NCBI Taxonomy" id="2840762"/>
    <lineage>
        <taxon>Bacteria</taxon>
        <taxon>Pseudomonadati</taxon>
        <taxon>Bacteroidota</taxon>
        <taxon>Bacteroidia</taxon>
        <taxon>Bacteroidales</taxon>
        <taxon>Candidatus Cryptobacteroides</taxon>
    </lineage>
</organism>
<dbReference type="EMBL" id="JADIMB010000085">
    <property type="protein sequence ID" value="MBO8471294.1"/>
    <property type="molecule type" value="Genomic_DNA"/>
</dbReference>
<dbReference type="AlphaFoldDB" id="A0A9D9IGX8"/>
<proteinExistence type="predicted"/>
<evidence type="ECO:0000256" key="2">
    <source>
        <dbReference type="SAM" id="Phobius"/>
    </source>
</evidence>
<reference evidence="3" key="1">
    <citation type="submission" date="2020-10" db="EMBL/GenBank/DDBJ databases">
        <authorList>
            <person name="Gilroy R."/>
        </authorList>
    </citation>
    <scope>NUCLEOTIDE SEQUENCE</scope>
    <source>
        <strain evidence="3">B2-22910</strain>
    </source>
</reference>
<dbReference type="Proteomes" id="UP000823603">
    <property type="component" value="Unassembled WGS sequence"/>
</dbReference>
<feature type="region of interest" description="Disordered" evidence="1">
    <location>
        <begin position="87"/>
        <end position="122"/>
    </location>
</feature>
<evidence type="ECO:0008006" key="5">
    <source>
        <dbReference type="Google" id="ProtNLM"/>
    </source>
</evidence>
<keyword evidence="2" id="KW-1133">Transmembrane helix</keyword>
<evidence type="ECO:0000313" key="4">
    <source>
        <dbReference type="Proteomes" id="UP000823603"/>
    </source>
</evidence>
<protein>
    <recommendedName>
        <fullName evidence="5">Energy transducer TonB</fullName>
    </recommendedName>
</protein>
<feature type="transmembrane region" description="Helical" evidence="2">
    <location>
        <begin position="21"/>
        <end position="44"/>
    </location>
</feature>
<evidence type="ECO:0000313" key="3">
    <source>
        <dbReference type="EMBL" id="MBO8471294.1"/>
    </source>
</evidence>
<comment type="caution">
    <text evidence="3">The sequence shown here is derived from an EMBL/GenBank/DDBJ whole genome shotgun (WGS) entry which is preliminary data.</text>
</comment>
<sequence length="267" mass="28772">MAEPYKDERKRQAKVSTATGIALTLTVHVAVIVFGSMSGLKYLYPPPQEQAMLIDFSEAEPFIPEQETTGTEPRAAEADMEQDVKLVQASQAQHEGSQANEAPEAVNDDFGDVETPQPPREKEIDRRALFHAADNKTEKDTLAAQTAATVSNALKAGHAQGNTESGNTEGAPNAHLIGRKVLGTLPKPSYTVGQAGKVVVAIQVDQYGKVLEAVPGIEGTTVTDRTLWEAAKKAALEARFNMSSDAPAVQKGTITYIFNLTKRDDRK</sequence>